<feature type="domain" description="WRKY" evidence="7">
    <location>
        <begin position="82"/>
        <end position="141"/>
    </location>
</feature>
<feature type="region of interest" description="Disordered" evidence="6">
    <location>
        <begin position="1"/>
        <end position="22"/>
    </location>
</feature>
<evidence type="ECO:0000256" key="2">
    <source>
        <dbReference type="ARBA" id="ARBA00023015"/>
    </source>
</evidence>
<dbReference type="FunFam" id="2.20.25.80:FF:000004">
    <property type="entry name" value="WRKY transcription factor 65"/>
    <property type="match status" value="1"/>
</dbReference>
<protein>
    <recommendedName>
        <fullName evidence="7">WRKY domain-containing protein</fullName>
    </recommendedName>
</protein>
<dbReference type="PANTHER" id="PTHR32096">
    <property type="entry name" value="WRKY TRANSCRIPTION FACTOR 30-RELATED-RELATED"/>
    <property type="match status" value="1"/>
</dbReference>
<comment type="subcellular location">
    <subcellularLocation>
        <location evidence="1">Nucleus</location>
    </subcellularLocation>
</comment>
<evidence type="ECO:0000256" key="4">
    <source>
        <dbReference type="ARBA" id="ARBA00023163"/>
    </source>
</evidence>
<reference evidence="8" key="1">
    <citation type="submission" date="2021-01" db="UniProtKB">
        <authorList>
            <consortium name="EnsemblPlants"/>
        </authorList>
    </citation>
    <scope>IDENTIFICATION</scope>
</reference>
<dbReference type="PROSITE" id="PS50811">
    <property type="entry name" value="WRKY"/>
    <property type="match status" value="1"/>
</dbReference>
<dbReference type="PANTHER" id="PTHR32096:SF148">
    <property type="entry name" value="WRKY TRANSCRIPTION FACTOR 65 ISOFORM X1-RELATED"/>
    <property type="match status" value="1"/>
</dbReference>
<feature type="compositionally biased region" description="Polar residues" evidence="6">
    <location>
        <begin position="1"/>
        <end position="19"/>
    </location>
</feature>
<evidence type="ECO:0000313" key="8">
    <source>
        <dbReference type="EnsemblPlants" id="Kaladp0021s0102.1.v1.1"/>
    </source>
</evidence>
<evidence type="ECO:0000256" key="1">
    <source>
        <dbReference type="ARBA" id="ARBA00004123"/>
    </source>
</evidence>
<dbReference type="SUPFAM" id="SSF118290">
    <property type="entry name" value="WRKY DNA-binding domain"/>
    <property type="match status" value="1"/>
</dbReference>
<feature type="region of interest" description="Disordered" evidence="6">
    <location>
        <begin position="167"/>
        <end position="190"/>
    </location>
</feature>
<dbReference type="InterPro" id="IPR044810">
    <property type="entry name" value="WRKY_plant"/>
</dbReference>
<evidence type="ECO:0000256" key="5">
    <source>
        <dbReference type="ARBA" id="ARBA00023242"/>
    </source>
</evidence>
<dbReference type="SMART" id="SM00774">
    <property type="entry name" value="WRKY"/>
    <property type="match status" value="1"/>
</dbReference>
<dbReference type="GO" id="GO:0005634">
    <property type="term" value="C:nucleus"/>
    <property type="evidence" value="ECO:0007669"/>
    <property type="project" value="UniProtKB-SubCell"/>
</dbReference>
<evidence type="ECO:0000259" key="7">
    <source>
        <dbReference type="PROSITE" id="PS50811"/>
    </source>
</evidence>
<dbReference type="Gene3D" id="2.20.25.80">
    <property type="entry name" value="WRKY domain"/>
    <property type="match status" value="1"/>
</dbReference>
<dbReference type="GO" id="GO:0003700">
    <property type="term" value="F:DNA-binding transcription factor activity"/>
    <property type="evidence" value="ECO:0007669"/>
    <property type="project" value="InterPro"/>
</dbReference>
<sequence length="283" mass="31220">MESRLLSGNHNHNSKNSVGFDQRRQRCYGEHQSPEILRVSKIGATMSKRSKRAATKRVVSVPIKSVETARGNKSGDGAPPGDCWAWRKYGQKPIKGSPYPRGYYRCSSSKGCPARKQVERSHVDPTMLIITYSSDHNHSLPAAAASRNQPTNNGSASCETIDKAAVSNNSDSKSAESGEAEQEQKVVDDRDHEQSMMLAMEDDFGWLSGLESAATPSFMMMESSMFGDDLLLPLMGVEEEEELFADLGELPECSSVFRRKAAAEVEERMPCADAKWFETTSLL</sequence>
<organism evidence="8 9">
    <name type="scientific">Kalanchoe fedtschenkoi</name>
    <name type="common">Lavender scallops</name>
    <name type="synonym">South American air plant</name>
    <dbReference type="NCBI Taxonomy" id="63787"/>
    <lineage>
        <taxon>Eukaryota</taxon>
        <taxon>Viridiplantae</taxon>
        <taxon>Streptophyta</taxon>
        <taxon>Embryophyta</taxon>
        <taxon>Tracheophyta</taxon>
        <taxon>Spermatophyta</taxon>
        <taxon>Magnoliopsida</taxon>
        <taxon>eudicotyledons</taxon>
        <taxon>Gunneridae</taxon>
        <taxon>Pentapetalae</taxon>
        <taxon>Saxifragales</taxon>
        <taxon>Crassulaceae</taxon>
        <taxon>Kalanchoe</taxon>
    </lineage>
</organism>
<dbReference type="Pfam" id="PF03106">
    <property type="entry name" value="WRKY"/>
    <property type="match status" value="1"/>
</dbReference>
<dbReference type="AlphaFoldDB" id="A0A7N0T4D5"/>
<evidence type="ECO:0000256" key="6">
    <source>
        <dbReference type="SAM" id="MobiDB-lite"/>
    </source>
</evidence>
<dbReference type="GO" id="GO:0000976">
    <property type="term" value="F:transcription cis-regulatory region binding"/>
    <property type="evidence" value="ECO:0007669"/>
    <property type="project" value="TreeGrafter"/>
</dbReference>
<dbReference type="InterPro" id="IPR003657">
    <property type="entry name" value="WRKY_dom"/>
</dbReference>
<keyword evidence="2" id="KW-0805">Transcription regulation</keyword>
<keyword evidence="3" id="KW-0238">DNA-binding</keyword>
<dbReference type="InterPro" id="IPR036576">
    <property type="entry name" value="WRKY_dom_sf"/>
</dbReference>
<keyword evidence="5" id="KW-0539">Nucleus</keyword>
<name>A0A7N0T4D5_KALFE</name>
<proteinExistence type="predicted"/>
<dbReference type="EnsemblPlants" id="Kaladp0021s0102.1.v1.1">
    <property type="protein sequence ID" value="Kaladp0021s0102.1.v1.1"/>
    <property type="gene ID" value="Kaladp0021s0102.v1.1"/>
</dbReference>
<accession>A0A7N0T4D5</accession>
<dbReference type="OMA" id="SICTEPM"/>
<dbReference type="Proteomes" id="UP000594263">
    <property type="component" value="Unplaced"/>
</dbReference>
<keyword evidence="9" id="KW-1185">Reference proteome</keyword>
<evidence type="ECO:0000256" key="3">
    <source>
        <dbReference type="ARBA" id="ARBA00023125"/>
    </source>
</evidence>
<dbReference type="Gramene" id="Kaladp0021s0102.1.v1.1">
    <property type="protein sequence ID" value="Kaladp0021s0102.1.v1.1"/>
    <property type="gene ID" value="Kaladp0021s0102.v1.1"/>
</dbReference>
<evidence type="ECO:0000313" key="9">
    <source>
        <dbReference type="Proteomes" id="UP000594263"/>
    </source>
</evidence>
<keyword evidence="4" id="KW-0804">Transcription</keyword>